<dbReference type="FunFam" id="3.50.80.10:FF:000001">
    <property type="entry name" value="D-aminoacyl-tRNA deacylase"/>
    <property type="match status" value="1"/>
</dbReference>
<dbReference type="HAMAP" id="MF_00518">
    <property type="entry name" value="Deacylase_Dtd"/>
    <property type="match status" value="1"/>
</dbReference>
<dbReference type="Gene3D" id="3.50.80.10">
    <property type="entry name" value="D-tyrosyl-tRNA(Tyr) deacylase"/>
    <property type="match status" value="1"/>
</dbReference>
<accession>E6PFV6</accession>
<comment type="caution">
    <text evidence="2">The sequence shown here is derived from an EMBL/GenBank/DDBJ whole genome shotgun (WGS) entry which is preliminary data.</text>
</comment>
<dbReference type="PANTHER" id="PTHR10472">
    <property type="entry name" value="D-TYROSYL-TRNA TYR DEACYLASE"/>
    <property type="match status" value="1"/>
</dbReference>
<reference evidence="2" key="1">
    <citation type="submission" date="2009-10" db="EMBL/GenBank/DDBJ databases">
        <title>Diversity of trophic interactions inside an arsenic-rich microbial ecosystem.</title>
        <authorList>
            <person name="Bertin P.N."/>
            <person name="Heinrich-Salmeron A."/>
            <person name="Pelletier E."/>
            <person name="Goulhen-Chollet F."/>
            <person name="Arsene-Ploetze F."/>
            <person name="Gallien S."/>
            <person name="Calteau A."/>
            <person name="Vallenet D."/>
            <person name="Casiot C."/>
            <person name="Chane-Woon-Ming B."/>
            <person name="Giloteaux L."/>
            <person name="Barakat M."/>
            <person name="Bonnefoy V."/>
            <person name="Bruneel O."/>
            <person name="Chandler M."/>
            <person name="Cleiss J."/>
            <person name="Duran R."/>
            <person name="Elbaz-Poulichet F."/>
            <person name="Fonknechten N."/>
            <person name="Lauga B."/>
            <person name="Mornico D."/>
            <person name="Ortet P."/>
            <person name="Schaeffer C."/>
            <person name="Siguier P."/>
            <person name="Alexander Thil Smith A."/>
            <person name="Van Dorsselaer A."/>
            <person name="Weissenbach J."/>
            <person name="Medigue C."/>
            <person name="Le Paslier D."/>
        </authorList>
    </citation>
    <scope>NUCLEOTIDE SEQUENCE</scope>
</reference>
<dbReference type="EMBL" id="CABL01000008">
    <property type="protein sequence ID" value="CBH75343.1"/>
    <property type="molecule type" value="Genomic_DNA"/>
</dbReference>
<organism evidence="2">
    <name type="scientific">mine drainage metagenome</name>
    <dbReference type="NCBI Taxonomy" id="410659"/>
    <lineage>
        <taxon>unclassified sequences</taxon>
        <taxon>metagenomes</taxon>
        <taxon>ecological metagenomes</taxon>
    </lineage>
</organism>
<evidence type="ECO:0000313" key="2">
    <source>
        <dbReference type="EMBL" id="CBH75343.1"/>
    </source>
</evidence>
<dbReference type="InterPro" id="IPR003732">
    <property type="entry name" value="Daa-tRNA_deacyls_DTD"/>
</dbReference>
<dbReference type="EC" id="3.1.-.-" evidence="2"/>
<dbReference type="GO" id="GO:0051500">
    <property type="term" value="F:D-tyrosyl-tRNA(Tyr) deacylase activity"/>
    <property type="evidence" value="ECO:0007669"/>
    <property type="project" value="TreeGrafter"/>
</dbReference>
<evidence type="ECO:0000256" key="1">
    <source>
        <dbReference type="ARBA" id="ARBA00009673"/>
    </source>
</evidence>
<sequence length="149" mass="15989">MRAVLTRVSEASVRVGGESVGAIGAGLLVLLGVARDDDERDARTIADKILGLRIWNDEHGKMNRDIHESGGALLLVSQFTLLGDARSGKRPSFIAAAPGEQAHALYEYVGSLLERAALRVAYGRFGETMAVESINDGPVTLLLDSKRLF</sequence>
<keyword evidence="2" id="KW-0378">Hydrolase</keyword>
<dbReference type="GO" id="GO:0005737">
    <property type="term" value="C:cytoplasm"/>
    <property type="evidence" value="ECO:0007669"/>
    <property type="project" value="InterPro"/>
</dbReference>
<dbReference type="PANTHER" id="PTHR10472:SF5">
    <property type="entry name" value="D-AMINOACYL-TRNA DEACYLASE 1"/>
    <property type="match status" value="1"/>
</dbReference>
<gene>
    <name evidence="2" type="primary">dtd</name>
    <name evidence="2" type="ORF">CARN1_1360</name>
</gene>
<comment type="similarity">
    <text evidence="1">Belongs to the DTD family.</text>
</comment>
<dbReference type="SUPFAM" id="SSF69500">
    <property type="entry name" value="DTD-like"/>
    <property type="match status" value="1"/>
</dbReference>
<proteinExistence type="inferred from homology"/>
<protein>
    <submittedName>
        <fullName evidence="2">D-tyr-tRNA(Tyr) deacylase</fullName>
        <ecNumber evidence="2">3.1.-.-</ecNumber>
    </submittedName>
</protein>
<dbReference type="InterPro" id="IPR023509">
    <property type="entry name" value="DTD-like_sf"/>
</dbReference>
<name>E6PFV6_9ZZZZ</name>
<dbReference type="AlphaFoldDB" id="E6PFV6"/>
<dbReference type="Pfam" id="PF02580">
    <property type="entry name" value="Tyr_Deacylase"/>
    <property type="match status" value="1"/>
</dbReference>
<dbReference type="NCBIfam" id="TIGR00256">
    <property type="entry name" value="D-aminoacyl-tRNA deacylase"/>
    <property type="match status" value="1"/>
</dbReference>